<dbReference type="GO" id="GO:0046872">
    <property type="term" value="F:metal ion binding"/>
    <property type="evidence" value="ECO:0007669"/>
    <property type="project" value="UniProtKB-KW"/>
</dbReference>
<evidence type="ECO:0000256" key="4">
    <source>
        <dbReference type="PIRSR" id="PIRSR000915-3"/>
    </source>
</evidence>
<feature type="binding site" evidence="3">
    <location>
        <position position="217"/>
    </location>
    <ligand>
        <name>substrate</name>
    </ligand>
</feature>
<dbReference type="GO" id="GO:0016791">
    <property type="term" value="F:phosphatase activity"/>
    <property type="evidence" value="ECO:0007669"/>
    <property type="project" value="TreeGrafter"/>
</dbReference>
<evidence type="ECO:0008006" key="7">
    <source>
        <dbReference type="Google" id="ProtNLM"/>
    </source>
</evidence>
<keyword evidence="6" id="KW-1185">Reference proteome</keyword>
<comment type="cofactor">
    <cofactor evidence="4">
        <name>Mg(2+)</name>
        <dbReference type="ChEBI" id="CHEBI:18420"/>
    </cofactor>
    <text evidence="4">Divalent metal ions. Mg(2+) is the most effective.</text>
</comment>
<evidence type="ECO:0000256" key="3">
    <source>
        <dbReference type="PIRSR" id="PIRSR000915-2"/>
    </source>
</evidence>
<protein>
    <recommendedName>
        <fullName evidence="7">4-nitrophenylphosphatase</fullName>
    </recommendedName>
</protein>
<feature type="binding site" evidence="4">
    <location>
        <position position="27"/>
    </location>
    <ligand>
        <name>Mg(2+)</name>
        <dbReference type="ChEBI" id="CHEBI:18420"/>
    </ligand>
</feature>
<dbReference type="Pfam" id="PF13242">
    <property type="entry name" value="Hydrolase_like"/>
    <property type="match status" value="1"/>
</dbReference>
<evidence type="ECO:0000313" key="5">
    <source>
        <dbReference type="EMBL" id="KAF2898598.1"/>
    </source>
</evidence>
<dbReference type="OrthoDB" id="413953at2759"/>
<feature type="binding site" evidence="4">
    <location>
        <position position="243"/>
    </location>
    <ligand>
        <name>Mg(2+)</name>
        <dbReference type="ChEBI" id="CHEBI:18420"/>
    </ligand>
</feature>
<evidence type="ECO:0000256" key="2">
    <source>
        <dbReference type="PIRSR" id="PIRSR000915-1"/>
    </source>
</evidence>
<dbReference type="InterPro" id="IPR036412">
    <property type="entry name" value="HAD-like_sf"/>
</dbReference>
<dbReference type="GO" id="GO:0005737">
    <property type="term" value="C:cytoplasm"/>
    <property type="evidence" value="ECO:0007669"/>
    <property type="project" value="TreeGrafter"/>
</dbReference>
<dbReference type="Proteomes" id="UP000801492">
    <property type="component" value="Unassembled WGS sequence"/>
</dbReference>
<dbReference type="AlphaFoldDB" id="A0A8K0D3A0"/>
<dbReference type="Pfam" id="PF13344">
    <property type="entry name" value="Hydrolase_6"/>
    <property type="match status" value="1"/>
</dbReference>
<dbReference type="SUPFAM" id="SSF56784">
    <property type="entry name" value="HAD-like"/>
    <property type="match status" value="1"/>
</dbReference>
<dbReference type="InterPro" id="IPR006357">
    <property type="entry name" value="HAD-SF_hydro_IIA"/>
</dbReference>
<dbReference type="Gene3D" id="3.40.50.1000">
    <property type="entry name" value="HAD superfamily/HAD-like"/>
    <property type="match status" value="2"/>
</dbReference>
<sequence length="302" mass="33969">MKDLASLTSAEFKQFLDSFDNILCDCDGVIFPLHKPIPDAKDSILKLRQCGKRLGFVTNNNVGGFKQILEKFDQHEYKVNLDDIVYPTAAMIDYLKSIDFDKEIYLIGFPIMKEEFKKAGFKLADLPDKIEESRDGLKEILKSNPNIGAVIVDVDLNLNFPKMFEAALHLRQPDVIFMTGATDKNVPITSDLVFMGPGYFQQVLIDFTGRTPLGFGKPGLSLSKYVNNRFNITNPSRTLFVGDSLEQDIGFGTCCGYQKLLVLTGATTMDQLSKTTNKEWVPDFYISSFGDINRLIKDKLDI</sequence>
<evidence type="ECO:0000256" key="1">
    <source>
        <dbReference type="PIRNR" id="PIRNR000915"/>
    </source>
</evidence>
<feature type="active site" description="Nucleophile" evidence="2">
    <location>
        <position position="25"/>
    </location>
</feature>
<name>A0A8K0D3A0_IGNLU</name>
<dbReference type="PANTHER" id="PTHR19288">
    <property type="entry name" value="4-NITROPHENYLPHOSPHATASE-RELATED"/>
    <property type="match status" value="1"/>
</dbReference>
<gene>
    <name evidence="5" type="ORF">ILUMI_07574</name>
</gene>
<reference evidence="5" key="1">
    <citation type="submission" date="2019-08" db="EMBL/GenBank/DDBJ databases">
        <title>The genome of the North American firefly Photinus pyralis.</title>
        <authorList>
            <consortium name="Photinus pyralis genome working group"/>
            <person name="Fallon T.R."/>
            <person name="Sander Lower S.E."/>
            <person name="Weng J.-K."/>
        </authorList>
    </citation>
    <scope>NUCLEOTIDE SEQUENCE</scope>
    <source>
        <strain evidence="5">TRF0915ILg1</strain>
        <tissue evidence="5">Whole body</tissue>
    </source>
</reference>
<feature type="binding site" evidence="4">
    <location>
        <position position="25"/>
    </location>
    <ligand>
        <name>Mg(2+)</name>
        <dbReference type="ChEBI" id="CHEBI:18420"/>
    </ligand>
</feature>
<dbReference type="EMBL" id="VTPC01003392">
    <property type="protein sequence ID" value="KAF2898598.1"/>
    <property type="molecule type" value="Genomic_DNA"/>
</dbReference>
<proteinExistence type="inferred from homology"/>
<comment type="caution">
    <text evidence="5">The sequence shown here is derived from an EMBL/GenBank/DDBJ whole genome shotgun (WGS) entry which is preliminary data.</text>
</comment>
<organism evidence="5 6">
    <name type="scientific">Ignelater luminosus</name>
    <name type="common">Cucubano</name>
    <name type="synonym">Pyrophorus luminosus</name>
    <dbReference type="NCBI Taxonomy" id="2038154"/>
    <lineage>
        <taxon>Eukaryota</taxon>
        <taxon>Metazoa</taxon>
        <taxon>Ecdysozoa</taxon>
        <taxon>Arthropoda</taxon>
        <taxon>Hexapoda</taxon>
        <taxon>Insecta</taxon>
        <taxon>Pterygota</taxon>
        <taxon>Neoptera</taxon>
        <taxon>Endopterygota</taxon>
        <taxon>Coleoptera</taxon>
        <taxon>Polyphaga</taxon>
        <taxon>Elateriformia</taxon>
        <taxon>Elateroidea</taxon>
        <taxon>Elateridae</taxon>
        <taxon>Agrypninae</taxon>
        <taxon>Pyrophorini</taxon>
        <taxon>Ignelater</taxon>
    </lineage>
</organism>
<feature type="active site" description="Proton donor" evidence="2">
    <location>
        <position position="27"/>
    </location>
</feature>
<keyword evidence="4" id="KW-0460">Magnesium</keyword>
<dbReference type="PANTHER" id="PTHR19288:SF4">
    <property type="entry name" value="RE04130P-RELATED"/>
    <property type="match status" value="1"/>
</dbReference>
<evidence type="ECO:0000313" key="6">
    <source>
        <dbReference type="Proteomes" id="UP000801492"/>
    </source>
</evidence>
<comment type="similarity">
    <text evidence="1">Belongs to the HAD-like hydrolase superfamily.</text>
</comment>
<dbReference type="PIRSF" id="PIRSF000915">
    <property type="entry name" value="PGP-type_phosphatase"/>
    <property type="match status" value="1"/>
</dbReference>
<dbReference type="InterPro" id="IPR023214">
    <property type="entry name" value="HAD_sf"/>
</dbReference>
<accession>A0A8K0D3A0</accession>
<keyword evidence="1" id="KW-0378">Hydrolase</keyword>
<dbReference type="NCBIfam" id="TIGR01460">
    <property type="entry name" value="HAD-SF-IIA"/>
    <property type="match status" value="1"/>
</dbReference>
<keyword evidence="4" id="KW-0479">Metal-binding</keyword>